<dbReference type="EMBL" id="CACRTU010000010">
    <property type="protein sequence ID" value="VYT94983.1"/>
    <property type="molecule type" value="Genomic_DNA"/>
</dbReference>
<dbReference type="InterPro" id="IPR021451">
    <property type="entry name" value="DUF3102"/>
</dbReference>
<dbReference type="Pfam" id="PF11300">
    <property type="entry name" value="DUF3102"/>
    <property type="match status" value="1"/>
</dbReference>
<name>A0A6N3AVV9_CLOBU</name>
<keyword evidence="1" id="KW-0235">DNA replication</keyword>
<reference evidence="2" key="1">
    <citation type="submission" date="2019-11" db="EMBL/GenBank/DDBJ databases">
        <authorList>
            <person name="Feng L."/>
        </authorList>
    </citation>
    <scope>NUCLEOTIDE SEQUENCE</scope>
    <source>
        <strain evidence="2">CButyricumLFYP62</strain>
    </source>
</reference>
<evidence type="ECO:0000313" key="2">
    <source>
        <dbReference type="EMBL" id="VYT94983.1"/>
    </source>
</evidence>
<proteinExistence type="predicted"/>
<gene>
    <name evidence="2" type="ORF">CBLFYP62_01142</name>
</gene>
<organism evidence="2">
    <name type="scientific">Clostridium butyricum</name>
    <dbReference type="NCBI Taxonomy" id="1492"/>
    <lineage>
        <taxon>Bacteria</taxon>
        <taxon>Bacillati</taxon>
        <taxon>Bacillota</taxon>
        <taxon>Clostridia</taxon>
        <taxon>Eubacteriales</taxon>
        <taxon>Clostridiaceae</taxon>
        <taxon>Clostridium</taxon>
    </lineage>
</organism>
<dbReference type="SUPFAM" id="SSF46565">
    <property type="entry name" value="Chaperone J-domain"/>
    <property type="match status" value="1"/>
</dbReference>
<dbReference type="RefSeq" id="WP_024040747.1">
    <property type="nucleotide sequence ID" value="NZ_CACRTU010000010.1"/>
</dbReference>
<dbReference type="AlphaFoldDB" id="A0A6N3AVV9"/>
<protein>
    <submittedName>
        <fullName evidence="2">Uncharacterized protein</fullName>
    </submittedName>
</protein>
<dbReference type="InterPro" id="IPR036869">
    <property type="entry name" value="J_dom_sf"/>
</dbReference>
<sequence>MLTSEEKQLVELEKCKNVINVEQQKIGASINKIAGCLIKVKGILPKLEWNDWLKNNVDFTVNTANRYIRSVKIQADLIKMIPNKKVNIDNLNTWSLIEIGKLKRDQQKELIENSDINSMSTRDIALKVKEIKKCDNAQKDKSPNKSIQLTQNIIKNDDKNIDDIYNATVKLNAELLNRVGSKESIEETLVARYKAEEIKHHQISDIVAKYKLNLPVFFNKELFEEYIKNNDMDIYSQYEHYASSGSGDSREYYEIFNKELEWSEVLKCYDHEDEGCVDWCKSNHIDNKEFQLAIGNDGYDDYLCIYKGYKLKGTYMNHDITDIERLCEYDTSLDLNQLKDLYDKLNISLEAYRIRQEIRNKKQKAEYEAKRAQREKYDDALRSWREIYQPWVMGKWTFEDIWNDEGDIKDFKIWLEMTEFVSKERKKSYGDAFNSYSSFFGGAGGNNKGVVSEEDKPTYKKLYRILAKNCHPDIIKDDGQTMKLVNELKEQWGI</sequence>
<evidence type="ECO:0000256" key="1">
    <source>
        <dbReference type="ARBA" id="ARBA00022705"/>
    </source>
</evidence>
<dbReference type="GO" id="GO:0006260">
    <property type="term" value="P:DNA replication"/>
    <property type="evidence" value="ECO:0007669"/>
    <property type="project" value="UniProtKB-KW"/>
</dbReference>
<accession>A0A6N3AVV9</accession>